<feature type="binding site" evidence="17">
    <location>
        <position position="227"/>
    </location>
    <ligand>
        <name>UDP-N-acetyl-alpha-D-glucosamine</name>
        <dbReference type="ChEBI" id="CHEBI:57705"/>
    </ligand>
</feature>
<comment type="similarity">
    <text evidence="1 17">In the C-terminal section; belongs to the transferase hexapeptide repeat family.</text>
</comment>
<evidence type="ECO:0000256" key="11">
    <source>
        <dbReference type="ARBA" id="ARBA00023268"/>
    </source>
</evidence>
<evidence type="ECO:0000256" key="2">
    <source>
        <dbReference type="ARBA" id="ARBA00007947"/>
    </source>
</evidence>
<dbReference type="STRING" id="520767.ATZ99_05740"/>
<dbReference type="RefSeq" id="WP_068747745.1">
    <property type="nucleotide sequence ID" value="NZ_LOHZ01000022.1"/>
</dbReference>
<evidence type="ECO:0000256" key="13">
    <source>
        <dbReference type="ARBA" id="ARBA00023316"/>
    </source>
</evidence>
<evidence type="ECO:0000313" key="20">
    <source>
        <dbReference type="Proteomes" id="UP000075737"/>
    </source>
</evidence>
<feature type="domain" description="MobA-like NTP transferase" evidence="18">
    <location>
        <begin position="6"/>
        <end position="136"/>
    </location>
</feature>
<dbReference type="EC" id="2.7.7.23" evidence="17"/>
<evidence type="ECO:0000256" key="7">
    <source>
        <dbReference type="ARBA" id="ARBA00022737"/>
    </source>
</evidence>
<dbReference type="GO" id="GO:0000902">
    <property type="term" value="P:cell morphogenesis"/>
    <property type="evidence" value="ECO:0007669"/>
    <property type="project" value="UniProtKB-UniRule"/>
</dbReference>
<feature type="binding site" evidence="17">
    <location>
        <position position="332"/>
    </location>
    <ligand>
        <name>UDP-N-acetyl-alpha-D-glucosamine</name>
        <dbReference type="ChEBI" id="CHEBI:57705"/>
    </ligand>
</feature>
<dbReference type="AlphaFoldDB" id="A0A162MTD8"/>
<evidence type="ECO:0000256" key="4">
    <source>
        <dbReference type="ARBA" id="ARBA00022679"/>
    </source>
</evidence>
<dbReference type="InterPro" id="IPR025877">
    <property type="entry name" value="MobA-like_NTP_Trfase"/>
</dbReference>
<comment type="catalytic activity">
    <reaction evidence="15 17">
        <text>N-acetyl-alpha-D-glucosamine 1-phosphate + UTP + H(+) = UDP-N-acetyl-alpha-D-glucosamine + diphosphate</text>
        <dbReference type="Rhea" id="RHEA:13509"/>
        <dbReference type="ChEBI" id="CHEBI:15378"/>
        <dbReference type="ChEBI" id="CHEBI:33019"/>
        <dbReference type="ChEBI" id="CHEBI:46398"/>
        <dbReference type="ChEBI" id="CHEBI:57705"/>
        <dbReference type="ChEBI" id="CHEBI:57776"/>
        <dbReference type="EC" id="2.7.7.23"/>
    </reaction>
</comment>
<evidence type="ECO:0000256" key="15">
    <source>
        <dbReference type="ARBA" id="ARBA00048493"/>
    </source>
</evidence>
<dbReference type="EC" id="2.3.1.157" evidence="17"/>
<evidence type="ECO:0000256" key="12">
    <source>
        <dbReference type="ARBA" id="ARBA00023315"/>
    </source>
</evidence>
<sequence>MGEFSAVILAAGEGTRMKSNTPKVLHKICGYPMLHYVVNCAREAGADKIVVVVGRGAEEVKKAFENENVKFVLQPEQKGTGHALMQAEEAVKGSKYIMVLYGDMPLIKPQTLKNLFNFHIEHQPAATVLTCEFDNPYGYGRIIKKEGRVVAIREEKDAKKEEKLIKEINSGIYCFETEKVFSALKNVKNENRQGEYYLTDVVEIFNNEGEKVLAFKTENPNEVHGINDRVQLAKARALMQREIVENLMRDGVTFINPESCVVDARVKIGRDTVVYPGAVIEGETQIGESCLILGNSVIRDSKIGNNVEILSSFVVESEIGDGVKIGPFANLRPGTRLSSHVKIGDFVEVKNSTVGEGTKIPHLSYVGDAEIGAGVNIGAGVIFVNYDGYKKHKTVVQDNAFIGCNSNLIAPLKIEEGAYVAAGSTLTKDVPGKALAIARAKQENKPGWVEKRKKIFEGGKTNGGEQA</sequence>
<feature type="binding site" evidence="17">
    <location>
        <position position="227"/>
    </location>
    <ligand>
        <name>Mg(2+)</name>
        <dbReference type="ChEBI" id="CHEBI:18420"/>
    </ligand>
</feature>
<evidence type="ECO:0000256" key="16">
    <source>
        <dbReference type="ARBA" id="ARBA00049628"/>
    </source>
</evidence>
<evidence type="ECO:0000256" key="14">
    <source>
        <dbReference type="ARBA" id="ARBA00048247"/>
    </source>
</evidence>
<keyword evidence="6 17" id="KW-0479">Metal-binding</keyword>
<feature type="binding site" evidence="17">
    <location>
        <begin position="385"/>
        <end position="386"/>
    </location>
    <ligand>
        <name>acetyl-CoA</name>
        <dbReference type="ChEBI" id="CHEBI:57288"/>
    </ligand>
</feature>
<comment type="pathway">
    <text evidence="17">Nucleotide-sugar biosynthesis; UDP-N-acetyl-alpha-D-glucosamine biosynthesis; N-acetyl-alpha-D-glucosamine 1-phosphate from alpha-D-glucosamine 6-phosphate (route II): step 2/2.</text>
</comment>
<feature type="binding site" evidence="17">
    <location>
        <begin position="9"/>
        <end position="12"/>
    </location>
    <ligand>
        <name>UDP-N-acetyl-alpha-D-glucosamine</name>
        <dbReference type="ChEBI" id="CHEBI:57705"/>
    </ligand>
</feature>
<organism evidence="19 20">
    <name type="scientific">Thermovenabulum gondwanense</name>
    <dbReference type="NCBI Taxonomy" id="520767"/>
    <lineage>
        <taxon>Bacteria</taxon>
        <taxon>Bacillati</taxon>
        <taxon>Bacillota</taxon>
        <taxon>Clostridia</taxon>
        <taxon>Thermosediminibacterales</taxon>
        <taxon>Thermosediminibacteraceae</taxon>
        <taxon>Thermovenabulum</taxon>
    </lineage>
</organism>
<dbReference type="UniPathway" id="UPA00113">
    <property type="reaction ID" value="UER00532"/>
</dbReference>
<dbReference type="GO" id="GO:0006048">
    <property type="term" value="P:UDP-N-acetylglucosamine biosynthetic process"/>
    <property type="evidence" value="ECO:0007669"/>
    <property type="project" value="UniProtKB-UniPathway"/>
</dbReference>
<evidence type="ECO:0000256" key="17">
    <source>
        <dbReference type="HAMAP-Rule" id="MF_01631"/>
    </source>
</evidence>
<dbReference type="GO" id="GO:0003977">
    <property type="term" value="F:UDP-N-acetylglucosamine diphosphorylase activity"/>
    <property type="evidence" value="ECO:0007669"/>
    <property type="project" value="UniProtKB-UniRule"/>
</dbReference>
<keyword evidence="13 17" id="KW-0961">Cell wall biogenesis/degradation</keyword>
<comment type="pathway">
    <text evidence="17">Nucleotide-sugar biosynthesis; UDP-N-acetyl-alpha-D-glucosamine biosynthesis; UDP-N-acetyl-alpha-D-glucosamine from N-acetyl-alpha-D-glucosamine 1-phosphate: step 1/1.</text>
</comment>
<keyword evidence="9 17" id="KW-0133">Cell shape</keyword>
<dbReference type="GO" id="GO:0009245">
    <property type="term" value="P:lipid A biosynthetic process"/>
    <property type="evidence" value="ECO:0007669"/>
    <property type="project" value="UniProtKB-UniRule"/>
</dbReference>
<comment type="function">
    <text evidence="16 17">Catalyzes the last two sequential reactions in the de novo biosynthetic pathway for UDP-N-acetylglucosamine (UDP-GlcNAc). The C-terminal domain catalyzes the transfer of acetyl group from acetyl coenzyme A to glucosamine-1-phosphate (GlcN-1-P) to produce N-acetylglucosamine-1-phosphate (GlcNAc-1-P), which is converted into UDP-GlcNAc by the transfer of uridine 5-monophosphate (from uridine 5-triphosphate), a reaction catalyzed by the N-terminal domain.</text>
</comment>
<comment type="similarity">
    <text evidence="2 17">In the N-terminal section; belongs to the N-acetylglucosamine-1-phosphate uridyltransferase family.</text>
</comment>
<feature type="binding site" evidence="17">
    <location>
        <position position="376"/>
    </location>
    <ligand>
        <name>UDP-N-acetyl-alpha-D-glucosamine</name>
        <dbReference type="ChEBI" id="CHEBI:57705"/>
    </ligand>
</feature>
<evidence type="ECO:0000256" key="1">
    <source>
        <dbReference type="ARBA" id="ARBA00007707"/>
    </source>
</evidence>
<dbReference type="GO" id="GO:0005737">
    <property type="term" value="C:cytoplasm"/>
    <property type="evidence" value="ECO:0007669"/>
    <property type="project" value="UniProtKB-SubCell"/>
</dbReference>
<comment type="subcellular location">
    <subcellularLocation>
        <location evidence="17">Cytoplasm</location>
    </subcellularLocation>
</comment>
<proteinExistence type="inferred from homology"/>
<dbReference type="GO" id="GO:0009252">
    <property type="term" value="P:peptidoglycan biosynthetic process"/>
    <property type="evidence" value="ECO:0007669"/>
    <property type="project" value="UniProtKB-UniRule"/>
</dbReference>
<evidence type="ECO:0000256" key="10">
    <source>
        <dbReference type="ARBA" id="ARBA00022984"/>
    </source>
</evidence>
<comment type="catalytic activity">
    <reaction evidence="14 17">
        <text>alpha-D-glucosamine 1-phosphate + acetyl-CoA = N-acetyl-alpha-D-glucosamine 1-phosphate + CoA + H(+)</text>
        <dbReference type="Rhea" id="RHEA:13725"/>
        <dbReference type="ChEBI" id="CHEBI:15378"/>
        <dbReference type="ChEBI" id="CHEBI:57287"/>
        <dbReference type="ChEBI" id="CHEBI:57288"/>
        <dbReference type="ChEBI" id="CHEBI:57776"/>
        <dbReference type="ChEBI" id="CHEBI:58516"/>
        <dbReference type="EC" id="2.3.1.157"/>
    </reaction>
</comment>
<dbReference type="GO" id="GO:0008360">
    <property type="term" value="P:regulation of cell shape"/>
    <property type="evidence" value="ECO:0007669"/>
    <property type="project" value="UniProtKB-KW"/>
</dbReference>
<feature type="region of interest" description="Linker" evidence="17">
    <location>
        <begin position="230"/>
        <end position="250"/>
    </location>
</feature>
<dbReference type="InterPro" id="IPR029044">
    <property type="entry name" value="Nucleotide-diphossugar_trans"/>
</dbReference>
<dbReference type="HAMAP" id="MF_01631">
    <property type="entry name" value="GlmU"/>
    <property type="match status" value="1"/>
</dbReference>
<dbReference type="InterPro" id="IPR011004">
    <property type="entry name" value="Trimer_LpxA-like_sf"/>
</dbReference>
<dbReference type="PANTHER" id="PTHR43584">
    <property type="entry name" value="NUCLEOTIDYL TRANSFERASE"/>
    <property type="match status" value="1"/>
</dbReference>
<keyword evidence="10 17" id="KW-0573">Peptidoglycan synthesis</keyword>
<dbReference type="CDD" id="cd02540">
    <property type="entry name" value="GT2_GlmU_N_bac"/>
    <property type="match status" value="1"/>
</dbReference>
<feature type="binding site" evidence="17">
    <location>
        <position position="422"/>
    </location>
    <ligand>
        <name>acetyl-CoA</name>
        <dbReference type="ChEBI" id="CHEBI:57288"/>
    </ligand>
</feature>
<dbReference type="SUPFAM" id="SSF53448">
    <property type="entry name" value="Nucleotide-diphospho-sugar transferases"/>
    <property type="match status" value="1"/>
</dbReference>
<dbReference type="Gene3D" id="2.160.10.10">
    <property type="entry name" value="Hexapeptide repeat proteins"/>
    <property type="match status" value="1"/>
</dbReference>
<dbReference type="EMBL" id="LOHZ01000022">
    <property type="protein sequence ID" value="KYO67288.1"/>
    <property type="molecule type" value="Genomic_DNA"/>
</dbReference>
<dbReference type="NCBIfam" id="TIGR01173">
    <property type="entry name" value="glmU"/>
    <property type="match status" value="1"/>
</dbReference>
<dbReference type="SUPFAM" id="SSF51161">
    <property type="entry name" value="Trimeric LpxA-like enzymes"/>
    <property type="match status" value="1"/>
</dbReference>
<keyword evidence="4 17" id="KW-0808">Transferase</keyword>
<protein>
    <recommendedName>
        <fullName evidence="17">Bifunctional protein GlmU</fullName>
    </recommendedName>
    <domain>
        <recommendedName>
            <fullName evidence="17">UDP-N-acetylglucosamine pyrophosphorylase</fullName>
            <ecNumber evidence="17">2.7.7.23</ecNumber>
        </recommendedName>
        <alternativeName>
            <fullName evidence="17">N-acetylglucosamine-1-phosphate uridyltransferase</fullName>
        </alternativeName>
    </domain>
    <domain>
        <recommendedName>
            <fullName evidence="17">Glucosamine-1-phosphate N-acetyltransferase</fullName>
            <ecNumber evidence="17">2.3.1.157</ecNumber>
        </recommendedName>
    </domain>
</protein>
<dbReference type="GO" id="GO:0019134">
    <property type="term" value="F:glucosamine-1-phosphate N-acetyltransferase activity"/>
    <property type="evidence" value="ECO:0007669"/>
    <property type="project" value="UniProtKB-UniRule"/>
</dbReference>
<evidence type="ECO:0000313" key="19">
    <source>
        <dbReference type="EMBL" id="KYO67288.1"/>
    </source>
</evidence>
<accession>A0A162MTD8</accession>
<dbReference type="PANTHER" id="PTHR43584:SF3">
    <property type="entry name" value="BIFUNCTIONAL PROTEIN GLMU"/>
    <property type="match status" value="1"/>
</dbReference>
<dbReference type="OrthoDB" id="9775031at2"/>
<feature type="binding site" evidence="17">
    <location>
        <begin position="79"/>
        <end position="80"/>
    </location>
    <ligand>
        <name>UDP-N-acetyl-alpha-D-glucosamine</name>
        <dbReference type="ChEBI" id="CHEBI:57705"/>
    </ligand>
</feature>
<feature type="binding site" evidence="17">
    <location>
        <position position="23"/>
    </location>
    <ligand>
        <name>UDP-N-acetyl-alpha-D-glucosamine</name>
        <dbReference type="ChEBI" id="CHEBI:57705"/>
    </ligand>
</feature>
<dbReference type="Pfam" id="PF12804">
    <property type="entry name" value="NTP_transf_3"/>
    <property type="match status" value="1"/>
</dbReference>
<dbReference type="PROSITE" id="PS00101">
    <property type="entry name" value="HEXAPEP_TRANSFERASES"/>
    <property type="match status" value="1"/>
</dbReference>
<feature type="binding site" evidence="17">
    <location>
        <position position="365"/>
    </location>
    <ligand>
        <name>UDP-N-acetyl-alpha-D-glucosamine</name>
        <dbReference type="ChEBI" id="CHEBI:57705"/>
    </ligand>
</feature>
<keyword evidence="7 17" id="KW-0677">Repeat</keyword>
<keyword evidence="12 17" id="KW-0012">Acyltransferase</keyword>
<feature type="region of interest" description="Pyrophosphorylase" evidence="17">
    <location>
        <begin position="1"/>
        <end position="229"/>
    </location>
</feature>
<keyword evidence="3 17" id="KW-0963">Cytoplasm</keyword>
<feature type="binding site" evidence="17">
    <location>
        <position position="379"/>
    </location>
    <ligand>
        <name>acetyl-CoA</name>
        <dbReference type="ChEBI" id="CHEBI:57288"/>
    </ligand>
</feature>
<feature type="region of interest" description="N-acetyltransferase" evidence="17">
    <location>
        <begin position="251"/>
        <end position="467"/>
    </location>
</feature>
<feature type="binding site" evidence="17">
    <location>
        <position position="74"/>
    </location>
    <ligand>
        <name>UDP-N-acetyl-alpha-D-glucosamine</name>
        <dbReference type="ChEBI" id="CHEBI:57705"/>
    </ligand>
</feature>
<dbReference type="GO" id="GO:0016020">
    <property type="term" value="C:membrane"/>
    <property type="evidence" value="ECO:0007669"/>
    <property type="project" value="GOC"/>
</dbReference>
<dbReference type="InterPro" id="IPR050065">
    <property type="entry name" value="GlmU-like"/>
</dbReference>
<keyword evidence="8 17" id="KW-0460">Magnesium</keyword>
<feature type="active site" description="Proton acceptor" evidence="17">
    <location>
        <position position="362"/>
    </location>
</feature>
<feature type="binding site" evidence="17">
    <location>
        <position position="169"/>
    </location>
    <ligand>
        <name>UDP-N-acetyl-alpha-D-glucosamine</name>
        <dbReference type="ChEBI" id="CHEBI:57705"/>
    </ligand>
</feature>
<dbReference type="PATRIC" id="fig|520767.4.peg.591"/>
<dbReference type="CDD" id="cd03353">
    <property type="entry name" value="LbH_GlmU_C"/>
    <property type="match status" value="1"/>
</dbReference>
<dbReference type="GO" id="GO:0071555">
    <property type="term" value="P:cell wall organization"/>
    <property type="evidence" value="ECO:0007669"/>
    <property type="project" value="UniProtKB-KW"/>
</dbReference>
<reference evidence="19 20" key="1">
    <citation type="submission" date="2015-12" db="EMBL/GenBank/DDBJ databases">
        <title>Draft genome of Thermovenabulum gondwanense isolated from a red thermophilic microbial mat colonisisng an outflow channel of a bore well.</title>
        <authorList>
            <person name="Patel B.K."/>
        </authorList>
    </citation>
    <scope>NUCLEOTIDE SEQUENCE [LARGE SCALE GENOMIC DNA]</scope>
    <source>
        <strain evidence="19 20">R270</strain>
    </source>
</reference>
<keyword evidence="20" id="KW-1185">Reference proteome</keyword>
<evidence type="ECO:0000256" key="8">
    <source>
        <dbReference type="ARBA" id="ARBA00022842"/>
    </source>
</evidence>
<evidence type="ECO:0000256" key="9">
    <source>
        <dbReference type="ARBA" id="ARBA00022960"/>
    </source>
</evidence>
<dbReference type="GO" id="GO:0000287">
    <property type="term" value="F:magnesium ion binding"/>
    <property type="evidence" value="ECO:0007669"/>
    <property type="project" value="UniProtKB-UniRule"/>
</dbReference>
<comment type="caution">
    <text evidence="17">Lacks conserved residue(s) required for the propagation of feature annotation.</text>
</comment>
<feature type="binding site" evidence="17">
    <location>
        <position position="140"/>
    </location>
    <ligand>
        <name>UDP-N-acetyl-alpha-D-glucosamine</name>
        <dbReference type="ChEBI" id="CHEBI:57705"/>
    </ligand>
</feature>
<dbReference type="Gene3D" id="3.90.550.10">
    <property type="entry name" value="Spore Coat Polysaccharide Biosynthesis Protein SpsA, Chain A"/>
    <property type="match status" value="1"/>
</dbReference>
<dbReference type="NCBIfam" id="NF010934">
    <property type="entry name" value="PRK14354.1"/>
    <property type="match status" value="1"/>
</dbReference>
<feature type="binding site" evidence="17">
    <location>
        <position position="350"/>
    </location>
    <ligand>
        <name>UDP-N-acetyl-alpha-D-glucosamine</name>
        <dbReference type="ChEBI" id="CHEBI:57705"/>
    </ligand>
</feature>
<comment type="pathway">
    <text evidence="17">Bacterial outer membrane biogenesis; LPS lipid A biosynthesis.</text>
</comment>
<feature type="binding site" evidence="17">
    <location>
        <position position="154"/>
    </location>
    <ligand>
        <name>UDP-N-acetyl-alpha-D-glucosamine</name>
        <dbReference type="ChEBI" id="CHEBI:57705"/>
    </ligand>
</feature>
<feature type="binding site" evidence="17">
    <location>
        <position position="439"/>
    </location>
    <ligand>
        <name>acetyl-CoA</name>
        <dbReference type="ChEBI" id="CHEBI:57288"/>
    </ligand>
</feature>
<evidence type="ECO:0000259" key="18">
    <source>
        <dbReference type="Pfam" id="PF12804"/>
    </source>
</evidence>
<dbReference type="InterPro" id="IPR018357">
    <property type="entry name" value="Hexapep_transf_CS"/>
</dbReference>
<evidence type="ECO:0000256" key="3">
    <source>
        <dbReference type="ARBA" id="ARBA00022490"/>
    </source>
</evidence>
<evidence type="ECO:0000256" key="6">
    <source>
        <dbReference type="ARBA" id="ARBA00022723"/>
    </source>
</evidence>
<dbReference type="InterPro" id="IPR038009">
    <property type="entry name" value="GlmU_C_LbH"/>
</dbReference>
<dbReference type="UniPathway" id="UPA00973"/>
<gene>
    <name evidence="17 19" type="primary">glmU</name>
    <name evidence="19" type="ORF">ATZ99_05740</name>
</gene>
<feature type="binding site" evidence="17">
    <location>
        <position position="103"/>
    </location>
    <ligand>
        <name>Mg(2+)</name>
        <dbReference type="ChEBI" id="CHEBI:18420"/>
    </ligand>
</feature>
<name>A0A162MTD8_9FIRM</name>
<keyword evidence="11 17" id="KW-0511">Multifunctional enzyme</keyword>
<evidence type="ECO:0000256" key="5">
    <source>
        <dbReference type="ARBA" id="ARBA00022695"/>
    </source>
</evidence>
<keyword evidence="5 17" id="KW-0548">Nucleotidyltransferase</keyword>
<feature type="binding site" evidence="17">
    <location>
        <begin position="101"/>
        <end position="103"/>
    </location>
    <ligand>
        <name>UDP-N-acetyl-alpha-D-glucosamine</name>
        <dbReference type="ChEBI" id="CHEBI:57705"/>
    </ligand>
</feature>
<dbReference type="InterPro" id="IPR005882">
    <property type="entry name" value="Bifunctional_GlmU"/>
</dbReference>
<comment type="caution">
    <text evidence="19">The sequence shown here is derived from an EMBL/GenBank/DDBJ whole genome shotgun (WGS) entry which is preliminary data.</text>
</comment>
<comment type="subunit">
    <text evidence="17">Homotrimer.</text>
</comment>
<comment type="cofactor">
    <cofactor evidence="17">
        <name>Mg(2+)</name>
        <dbReference type="ChEBI" id="CHEBI:18420"/>
    </cofactor>
    <text evidence="17">Binds 1 Mg(2+) ion per subunit.</text>
</comment>
<dbReference type="Proteomes" id="UP000075737">
    <property type="component" value="Unassembled WGS sequence"/>
</dbReference>